<sequence length="78" mass="9002">RYKETENKKRNDNEGEVQQLTSQQANKKVKTKLLKRKSPLVPPINGMVDPYILQRFFDQPANIMNGQLIAMNLKFGQA</sequence>
<dbReference type="EMBL" id="CAMKVN010010818">
    <property type="protein sequence ID" value="CAI2194393.1"/>
    <property type="molecule type" value="Genomic_DNA"/>
</dbReference>
<proteinExistence type="predicted"/>
<accession>A0A9W4T4V0</accession>
<evidence type="ECO:0000256" key="1">
    <source>
        <dbReference type="SAM" id="MobiDB-lite"/>
    </source>
</evidence>
<feature type="compositionally biased region" description="Basic and acidic residues" evidence="1">
    <location>
        <begin position="1"/>
        <end position="13"/>
    </location>
</feature>
<evidence type="ECO:0000313" key="2">
    <source>
        <dbReference type="EMBL" id="CAI2194393.1"/>
    </source>
</evidence>
<name>A0A9W4T4V0_9GLOM</name>
<keyword evidence="3" id="KW-1185">Reference proteome</keyword>
<gene>
    <name evidence="2" type="ORF">FWILDA_LOCUS16555</name>
</gene>
<protein>
    <submittedName>
        <fullName evidence="2">12030_t:CDS:1</fullName>
    </submittedName>
</protein>
<comment type="caution">
    <text evidence="2">The sequence shown here is derived from an EMBL/GenBank/DDBJ whole genome shotgun (WGS) entry which is preliminary data.</text>
</comment>
<dbReference type="AlphaFoldDB" id="A0A9W4T4V0"/>
<dbReference type="OrthoDB" id="2433466at2759"/>
<organism evidence="2 3">
    <name type="scientific">Funneliformis geosporum</name>
    <dbReference type="NCBI Taxonomy" id="1117311"/>
    <lineage>
        <taxon>Eukaryota</taxon>
        <taxon>Fungi</taxon>
        <taxon>Fungi incertae sedis</taxon>
        <taxon>Mucoromycota</taxon>
        <taxon>Glomeromycotina</taxon>
        <taxon>Glomeromycetes</taxon>
        <taxon>Glomerales</taxon>
        <taxon>Glomeraceae</taxon>
        <taxon>Funneliformis</taxon>
    </lineage>
</organism>
<evidence type="ECO:0000313" key="3">
    <source>
        <dbReference type="Proteomes" id="UP001153678"/>
    </source>
</evidence>
<reference evidence="2" key="1">
    <citation type="submission" date="2022-08" db="EMBL/GenBank/DDBJ databases">
        <authorList>
            <person name="Kallberg Y."/>
            <person name="Tangrot J."/>
            <person name="Rosling A."/>
        </authorList>
    </citation>
    <scope>NUCLEOTIDE SEQUENCE</scope>
    <source>
        <strain evidence="2">Wild A</strain>
    </source>
</reference>
<feature type="compositionally biased region" description="Polar residues" evidence="1">
    <location>
        <begin position="16"/>
        <end position="26"/>
    </location>
</feature>
<feature type="region of interest" description="Disordered" evidence="1">
    <location>
        <begin position="1"/>
        <end position="31"/>
    </location>
</feature>
<feature type="non-terminal residue" evidence="2">
    <location>
        <position position="1"/>
    </location>
</feature>
<feature type="non-terminal residue" evidence="2">
    <location>
        <position position="78"/>
    </location>
</feature>
<dbReference type="Proteomes" id="UP001153678">
    <property type="component" value="Unassembled WGS sequence"/>
</dbReference>